<reference evidence="8" key="1">
    <citation type="submission" date="2022-06" db="EMBL/GenBank/DDBJ databases">
        <title>Novel species in genus nocardia.</title>
        <authorList>
            <person name="Li F."/>
        </authorList>
    </citation>
    <scope>NUCLEOTIDE SEQUENCE</scope>
    <source>
        <strain evidence="8">CDC141</strain>
    </source>
</reference>
<keyword evidence="5" id="KW-0378">Hydrolase</keyword>
<dbReference type="CDD" id="cd03876">
    <property type="entry name" value="M28_SGAP_like"/>
    <property type="match status" value="1"/>
</dbReference>
<gene>
    <name evidence="8" type="ORF">NDR86_14630</name>
</gene>
<name>A0A9X2E6T3_9NOCA</name>
<dbReference type="Pfam" id="PF04389">
    <property type="entry name" value="Peptidase_M28"/>
    <property type="match status" value="1"/>
</dbReference>
<feature type="domain" description="Peptidase M28" evidence="7">
    <location>
        <begin position="1"/>
        <end position="194"/>
    </location>
</feature>
<dbReference type="AlphaFoldDB" id="A0A9X2E6T3"/>
<keyword evidence="9" id="KW-1185">Reference proteome</keyword>
<dbReference type="SUPFAM" id="SSF53187">
    <property type="entry name" value="Zn-dependent exopeptidases"/>
    <property type="match status" value="1"/>
</dbReference>
<dbReference type="InterPro" id="IPR007484">
    <property type="entry name" value="Peptidase_M28"/>
</dbReference>
<keyword evidence="2" id="KW-0645">Protease</keyword>
<evidence type="ECO:0000256" key="2">
    <source>
        <dbReference type="ARBA" id="ARBA00022670"/>
    </source>
</evidence>
<evidence type="ECO:0000256" key="3">
    <source>
        <dbReference type="ARBA" id="ARBA00022723"/>
    </source>
</evidence>
<keyword evidence="3" id="KW-0479">Metal-binding</keyword>
<evidence type="ECO:0000313" key="9">
    <source>
        <dbReference type="Proteomes" id="UP001139157"/>
    </source>
</evidence>
<proteinExistence type="inferred from homology"/>
<sequence length="231" mass="24417">MAGAHLDSVLAGPGINDNGSGSAGLLEVALQMAKFQPQNKVRFAWWGAEELGLLGSEHYVANLSEADRKKISLYLNFDMIGSPNFAYKIYDGSEGGPAGSAEIEKTFADYFDMLRIPHVPTPFDGRSDYGPFIAVGIPAGGLFTGAEGIKTPEEQKMFGGEAGKPYDPCYHAACDTVRNISDKAITTNAGAIAYAIATYAFGIGLPTGLPAKPAPRSAVESPTHHGAYVIR</sequence>
<dbReference type="InterPro" id="IPR041756">
    <property type="entry name" value="M28_SGAP-like"/>
</dbReference>
<dbReference type="Proteomes" id="UP001139157">
    <property type="component" value="Unassembled WGS sequence"/>
</dbReference>
<dbReference type="GO" id="GO:0046872">
    <property type="term" value="F:metal ion binding"/>
    <property type="evidence" value="ECO:0007669"/>
    <property type="project" value="UniProtKB-KW"/>
</dbReference>
<dbReference type="GO" id="GO:0006508">
    <property type="term" value="P:proteolysis"/>
    <property type="evidence" value="ECO:0007669"/>
    <property type="project" value="UniProtKB-KW"/>
</dbReference>
<dbReference type="GO" id="GO:0004177">
    <property type="term" value="F:aminopeptidase activity"/>
    <property type="evidence" value="ECO:0007669"/>
    <property type="project" value="InterPro"/>
</dbReference>
<dbReference type="GO" id="GO:0008235">
    <property type="term" value="F:metalloexopeptidase activity"/>
    <property type="evidence" value="ECO:0007669"/>
    <property type="project" value="InterPro"/>
</dbReference>
<dbReference type="EMBL" id="JAMRXG010000005">
    <property type="protein sequence ID" value="MCM6774711.1"/>
    <property type="molecule type" value="Genomic_DNA"/>
</dbReference>
<protein>
    <submittedName>
        <fullName evidence="8">M28 family metallopeptidase</fullName>
    </submittedName>
</protein>
<evidence type="ECO:0000256" key="5">
    <source>
        <dbReference type="ARBA" id="ARBA00022801"/>
    </source>
</evidence>
<evidence type="ECO:0000259" key="7">
    <source>
        <dbReference type="Pfam" id="PF04389"/>
    </source>
</evidence>
<accession>A0A9X2E6T3</accession>
<dbReference type="Gene3D" id="3.40.630.10">
    <property type="entry name" value="Zn peptidases"/>
    <property type="match status" value="1"/>
</dbReference>
<comment type="similarity">
    <text evidence="1">Belongs to the peptidase M28 family. M28A subfamily.</text>
</comment>
<evidence type="ECO:0000256" key="1">
    <source>
        <dbReference type="ARBA" id="ARBA00005957"/>
    </source>
</evidence>
<comment type="caution">
    <text evidence="8">The sequence shown here is derived from an EMBL/GenBank/DDBJ whole genome shotgun (WGS) entry which is preliminary data.</text>
</comment>
<dbReference type="PANTHER" id="PTHR12147">
    <property type="entry name" value="METALLOPEPTIDASE M28 FAMILY MEMBER"/>
    <property type="match status" value="1"/>
</dbReference>
<evidence type="ECO:0000313" key="8">
    <source>
        <dbReference type="EMBL" id="MCM6774711.1"/>
    </source>
</evidence>
<evidence type="ECO:0000256" key="6">
    <source>
        <dbReference type="ARBA" id="ARBA00022833"/>
    </source>
</evidence>
<evidence type="ECO:0000256" key="4">
    <source>
        <dbReference type="ARBA" id="ARBA00022729"/>
    </source>
</evidence>
<keyword evidence="4" id="KW-0732">Signal</keyword>
<keyword evidence="6" id="KW-0862">Zinc</keyword>
<dbReference type="PANTHER" id="PTHR12147:SF26">
    <property type="entry name" value="PEPTIDASE M28 DOMAIN-CONTAINING PROTEIN"/>
    <property type="match status" value="1"/>
</dbReference>
<organism evidence="8 9">
    <name type="scientific">Nocardia pulmonis</name>
    <dbReference type="NCBI Taxonomy" id="2951408"/>
    <lineage>
        <taxon>Bacteria</taxon>
        <taxon>Bacillati</taxon>
        <taxon>Actinomycetota</taxon>
        <taxon>Actinomycetes</taxon>
        <taxon>Mycobacteriales</taxon>
        <taxon>Nocardiaceae</taxon>
        <taxon>Nocardia</taxon>
    </lineage>
</organism>
<dbReference type="InterPro" id="IPR045175">
    <property type="entry name" value="M28_fam"/>
</dbReference>